<evidence type="ECO:0000259" key="18">
    <source>
        <dbReference type="PROSITE" id="PS51199"/>
    </source>
</evidence>
<evidence type="ECO:0000256" key="8">
    <source>
        <dbReference type="ARBA" id="ARBA00022946"/>
    </source>
</evidence>
<dbReference type="InterPro" id="IPR027032">
    <property type="entry name" value="Twinkle-like"/>
</dbReference>
<dbReference type="PANTHER" id="PTHR12873:SF0">
    <property type="entry name" value="TWINKLE MTDNA HELICASE"/>
    <property type="match status" value="1"/>
</dbReference>
<keyword evidence="13" id="KW-1135">Mitochondrion nucleoid</keyword>
<dbReference type="AlphaFoldDB" id="A0AAW1LBC0"/>
<dbReference type="GO" id="GO:0005743">
    <property type="term" value="C:mitochondrial inner membrane"/>
    <property type="evidence" value="ECO:0007669"/>
    <property type="project" value="UniProtKB-SubCell"/>
</dbReference>
<dbReference type="InterPro" id="IPR027417">
    <property type="entry name" value="P-loop_NTPase"/>
</dbReference>
<dbReference type="GO" id="GO:0006264">
    <property type="term" value="P:mitochondrial DNA replication"/>
    <property type="evidence" value="ECO:0007669"/>
    <property type="project" value="TreeGrafter"/>
</dbReference>
<evidence type="ECO:0000256" key="13">
    <source>
        <dbReference type="ARBA" id="ARBA00023271"/>
    </source>
</evidence>
<evidence type="ECO:0000256" key="11">
    <source>
        <dbReference type="ARBA" id="ARBA00023136"/>
    </source>
</evidence>
<feature type="domain" description="SF4 helicase" evidence="18">
    <location>
        <begin position="358"/>
        <end position="611"/>
    </location>
</feature>
<evidence type="ECO:0000256" key="2">
    <source>
        <dbReference type="ARBA" id="ARBA00004637"/>
    </source>
</evidence>
<keyword evidence="10" id="KW-0496">Mitochondrion</keyword>
<evidence type="ECO:0000313" key="19">
    <source>
        <dbReference type="EMBL" id="KAK9732226.1"/>
    </source>
</evidence>
<keyword evidence="5" id="KW-0378">Hydrolase</keyword>
<dbReference type="Pfam" id="PF13481">
    <property type="entry name" value="AAA_25"/>
    <property type="match status" value="1"/>
</dbReference>
<keyword evidence="12" id="KW-0413">Isomerase</keyword>
<keyword evidence="11" id="KW-0472">Membrane</keyword>
<proteinExistence type="predicted"/>
<dbReference type="CDD" id="cd01122">
    <property type="entry name" value="Twinkle_C"/>
    <property type="match status" value="1"/>
</dbReference>
<sequence>MYSSRYLVENRTFYKSWLSLQKVFAIKVRNYNNIDFEDIPDVTPASIKRILKQNSISFEEGYTSFITNCLLCGKQVSNGAAKLPPCTNKFFINKTTGYFMCVMCKSSGQWNVLEKIITKKTKLAKDAIIDERELIENYLGGINLTTVELNTLTVESRTNISNKFQIPELKSSLLNNLKIRTDESHKNLYFPLENVQMETVGYKVFKENLNESTIEPTLTCGGILVGKSTKRKDTAVLVPNILDLLTLMNAGISWNIICLPNGLLNLPQYILPSFERFNKLILWFGSDVESWDVARNFAKKLGEKRCYFIRPLDKYAPPHLDPNQDFKGIINAAQPIWHKSIITFAGLRQDVLSDLQNIDKVQGVKWKRYPTLNKILKGHRKGELTILTGPTGSGKTTFMSDYSLDLAMQGVSTLWGSFEIRNARLARTMLQQFAGMPLDTNLEQFDVWADKFEKLPVYFMTFHGQQSIKIVMEAVEHATYVHDISHVIIDNVQFMMGLSEDTKHIDRFWKQDLIVASFRNFATRKNCHVTLVIHPRKERDDEDLTTSSIFGGAKASQEADNILLVQDKRLTSVRGKKYLQIAKNRYSGDLGIVPLDFDKTSLSYAQKKRATKSGGSSDKSKKEVLDGSQSVVGEVT</sequence>
<dbReference type="PROSITE" id="PS51199">
    <property type="entry name" value="SF4_HELICASE"/>
    <property type="match status" value="1"/>
</dbReference>
<evidence type="ECO:0000256" key="17">
    <source>
        <dbReference type="SAM" id="MobiDB-lite"/>
    </source>
</evidence>
<name>A0AAW1LBC0_POPJA</name>
<keyword evidence="20" id="KW-1185">Reference proteome</keyword>
<dbReference type="EMBL" id="JASPKY010000121">
    <property type="protein sequence ID" value="KAK9732226.1"/>
    <property type="molecule type" value="Genomic_DNA"/>
</dbReference>
<reference evidence="19 20" key="1">
    <citation type="journal article" date="2024" name="BMC Genomics">
        <title>De novo assembly and annotation of Popillia japonica's genome with initial clues to its potential as an invasive pest.</title>
        <authorList>
            <person name="Cucini C."/>
            <person name="Boschi S."/>
            <person name="Funari R."/>
            <person name="Cardaioli E."/>
            <person name="Iannotti N."/>
            <person name="Marturano G."/>
            <person name="Paoli F."/>
            <person name="Bruttini M."/>
            <person name="Carapelli A."/>
            <person name="Frati F."/>
            <person name="Nardi F."/>
        </authorList>
    </citation>
    <scope>NUCLEOTIDE SEQUENCE [LARGE SCALE GENOMIC DNA]</scope>
    <source>
        <strain evidence="19">DMR45628</strain>
    </source>
</reference>
<dbReference type="SUPFAM" id="SSF52540">
    <property type="entry name" value="P-loop containing nucleoside triphosphate hydrolases"/>
    <property type="match status" value="1"/>
</dbReference>
<dbReference type="Gene3D" id="3.40.50.300">
    <property type="entry name" value="P-loop containing nucleotide triphosphate hydrolases"/>
    <property type="match status" value="1"/>
</dbReference>
<keyword evidence="3" id="KW-0547">Nucleotide-binding</keyword>
<evidence type="ECO:0000256" key="9">
    <source>
        <dbReference type="ARBA" id="ARBA00023121"/>
    </source>
</evidence>
<dbReference type="GO" id="GO:0008289">
    <property type="term" value="F:lipid binding"/>
    <property type="evidence" value="ECO:0007669"/>
    <property type="project" value="UniProtKB-KW"/>
</dbReference>
<comment type="subcellular location">
    <subcellularLocation>
        <location evidence="2">Mitochondrion inner membrane</location>
        <topology evidence="2">Peripheral membrane protein</topology>
    </subcellularLocation>
    <subcellularLocation>
        <location evidence="1">Mitochondrion matrix</location>
        <location evidence="1">Mitochondrion nucleoid</location>
    </subcellularLocation>
</comment>
<evidence type="ECO:0000256" key="1">
    <source>
        <dbReference type="ARBA" id="ARBA00004436"/>
    </source>
</evidence>
<dbReference type="Gene3D" id="3.40.1360.10">
    <property type="match status" value="1"/>
</dbReference>
<keyword evidence="4" id="KW-0999">Mitochondrion inner membrane</keyword>
<evidence type="ECO:0000256" key="4">
    <source>
        <dbReference type="ARBA" id="ARBA00022792"/>
    </source>
</evidence>
<dbReference type="GO" id="GO:0005524">
    <property type="term" value="F:ATP binding"/>
    <property type="evidence" value="ECO:0007669"/>
    <property type="project" value="UniProtKB-KW"/>
</dbReference>
<accession>A0AAW1LBC0</accession>
<evidence type="ECO:0000256" key="15">
    <source>
        <dbReference type="ARBA" id="ARBA00048954"/>
    </source>
</evidence>
<protein>
    <recommendedName>
        <fullName evidence="14">DNA 5'-3' helicase</fullName>
        <ecNumber evidence="14">5.6.2.3</ecNumber>
    </recommendedName>
    <alternativeName>
        <fullName evidence="16">Twinkle protein, mitochondrial</fullName>
    </alternativeName>
</protein>
<dbReference type="InterPro" id="IPR007694">
    <property type="entry name" value="DNA_helicase_DnaB-like_C"/>
</dbReference>
<evidence type="ECO:0000256" key="7">
    <source>
        <dbReference type="ARBA" id="ARBA00022840"/>
    </source>
</evidence>
<evidence type="ECO:0000256" key="14">
    <source>
        <dbReference type="ARBA" id="ARBA00044969"/>
    </source>
</evidence>
<evidence type="ECO:0000256" key="10">
    <source>
        <dbReference type="ARBA" id="ARBA00023128"/>
    </source>
</evidence>
<dbReference type="GO" id="GO:0043139">
    <property type="term" value="F:5'-3' DNA helicase activity"/>
    <property type="evidence" value="ECO:0007669"/>
    <property type="project" value="UniProtKB-EC"/>
</dbReference>
<evidence type="ECO:0000256" key="3">
    <source>
        <dbReference type="ARBA" id="ARBA00022741"/>
    </source>
</evidence>
<keyword evidence="8" id="KW-0809">Transit peptide</keyword>
<feature type="region of interest" description="Disordered" evidence="17">
    <location>
        <begin position="608"/>
        <end position="636"/>
    </location>
</feature>
<keyword evidence="9" id="KW-0446">Lipid-binding</keyword>
<keyword evidence="6" id="KW-0347">Helicase</keyword>
<dbReference type="GO" id="GO:0016787">
    <property type="term" value="F:hydrolase activity"/>
    <property type="evidence" value="ECO:0007669"/>
    <property type="project" value="UniProtKB-KW"/>
</dbReference>
<dbReference type="Proteomes" id="UP001458880">
    <property type="component" value="Unassembled WGS sequence"/>
</dbReference>
<evidence type="ECO:0000256" key="12">
    <source>
        <dbReference type="ARBA" id="ARBA00023235"/>
    </source>
</evidence>
<dbReference type="GO" id="GO:0003697">
    <property type="term" value="F:single-stranded DNA binding"/>
    <property type="evidence" value="ECO:0007669"/>
    <property type="project" value="InterPro"/>
</dbReference>
<comment type="catalytic activity">
    <reaction evidence="15">
        <text>ATP + H2O = ADP + phosphate + H(+)</text>
        <dbReference type="Rhea" id="RHEA:13065"/>
        <dbReference type="ChEBI" id="CHEBI:15377"/>
        <dbReference type="ChEBI" id="CHEBI:15378"/>
        <dbReference type="ChEBI" id="CHEBI:30616"/>
        <dbReference type="ChEBI" id="CHEBI:43474"/>
        <dbReference type="ChEBI" id="CHEBI:456216"/>
        <dbReference type="EC" id="5.6.2.3"/>
    </reaction>
</comment>
<dbReference type="EC" id="5.6.2.3" evidence="14"/>
<evidence type="ECO:0000256" key="6">
    <source>
        <dbReference type="ARBA" id="ARBA00022806"/>
    </source>
</evidence>
<keyword evidence="7" id="KW-0067">ATP-binding</keyword>
<dbReference type="FunFam" id="3.40.50.300:FF:000845">
    <property type="entry name" value="Mitochondrial helicase twinkle"/>
    <property type="match status" value="1"/>
</dbReference>
<organism evidence="19 20">
    <name type="scientific">Popillia japonica</name>
    <name type="common">Japanese beetle</name>
    <dbReference type="NCBI Taxonomy" id="7064"/>
    <lineage>
        <taxon>Eukaryota</taxon>
        <taxon>Metazoa</taxon>
        <taxon>Ecdysozoa</taxon>
        <taxon>Arthropoda</taxon>
        <taxon>Hexapoda</taxon>
        <taxon>Insecta</taxon>
        <taxon>Pterygota</taxon>
        <taxon>Neoptera</taxon>
        <taxon>Endopterygota</taxon>
        <taxon>Coleoptera</taxon>
        <taxon>Polyphaga</taxon>
        <taxon>Scarabaeiformia</taxon>
        <taxon>Scarabaeidae</taxon>
        <taxon>Rutelinae</taxon>
        <taxon>Popillia</taxon>
    </lineage>
</organism>
<evidence type="ECO:0000256" key="5">
    <source>
        <dbReference type="ARBA" id="ARBA00022801"/>
    </source>
</evidence>
<gene>
    <name evidence="19" type="ORF">QE152_g13033</name>
</gene>
<feature type="compositionally biased region" description="Polar residues" evidence="17">
    <location>
        <begin position="627"/>
        <end position="636"/>
    </location>
</feature>
<comment type="caution">
    <text evidence="19">The sequence shown here is derived from an EMBL/GenBank/DDBJ whole genome shotgun (WGS) entry which is preliminary data.</text>
</comment>
<evidence type="ECO:0000313" key="20">
    <source>
        <dbReference type="Proteomes" id="UP001458880"/>
    </source>
</evidence>
<dbReference type="GO" id="GO:0042645">
    <property type="term" value="C:mitochondrial nucleoid"/>
    <property type="evidence" value="ECO:0007669"/>
    <property type="project" value="UniProtKB-SubCell"/>
</dbReference>
<evidence type="ECO:0000256" key="16">
    <source>
        <dbReference type="ARBA" id="ARBA00075597"/>
    </source>
</evidence>
<dbReference type="PANTHER" id="PTHR12873">
    <property type="entry name" value="T7-LIKE MITOCHONDRIAL DNA HELICASE"/>
    <property type="match status" value="1"/>
</dbReference>